<dbReference type="PRINTS" id="PR00111">
    <property type="entry name" value="ABHYDROLASE"/>
</dbReference>
<name>A0A1G8FPF9_9BACI</name>
<evidence type="ECO:0000313" key="3">
    <source>
        <dbReference type="Proteomes" id="UP000199017"/>
    </source>
</evidence>
<organism evidence="2 3">
    <name type="scientific">Alteribacillus bidgolensis</name>
    <dbReference type="NCBI Taxonomy" id="930129"/>
    <lineage>
        <taxon>Bacteria</taxon>
        <taxon>Bacillati</taxon>
        <taxon>Bacillota</taxon>
        <taxon>Bacilli</taxon>
        <taxon>Bacillales</taxon>
        <taxon>Bacillaceae</taxon>
        <taxon>Alteribacillus</taxon>
    </lineage>
</organism>
<dbReference type="Proteomes" id="UP000199017">
    <property type="component" value="Unassembled WGS sequence"/>
</dbReference>
<dbReference type="InterPro" id="IPR050266">
    <property type="entry name" value="AB_hydrolase_sf"/>
</dbReference>
<dbReference type="Gene3D" id="3.40.50.1820">
    <property type="entry name" value="alpha/beta hydrolase"/>
    <property type="match status" value="1"/>
</dbReference>
<dbReference type="PANTHER" id="PTHR43798:SF33">
    <property type="entry name" value="HYDROLASE, PUTATIVE (AFU_ORTHOLOGUE AFUA_2G14860)-RELATED"/>
    <property type="match status" value="1"/>
</dbReference>
<accession>A0A1G8FPF9</accession>
<reference evidence="2 3" key="1">
    <citation type="submission" date="2016-10" db="EMBL/GenBank/DDBJ databases">
        <authorList>
            <person name="de Groot N.N."/>
        </authorList>
    </citation>
    <scope>NUCLEOTIDE SEQUENCE [LARGE SCALE GENOMIC DNA]</scope>
    <source>
        <strain evidence="3">P4B,CCM 7963,CECT 7998,DSM 25260,IBRC-M 10614,KCTC 13821</strain>
    </source>
</reference>
<protein>
    <submittedName>
        <fullName evidence="2">Pimeloyl-ACP methyl ester carboxylesterase</fullName>
    </submittedName>
</protein>
<dbReference type="STRING" id="930129.SAMN05216352_10331"/>
<sequence length="263" mass="29558">MPTIQLKDISIHYLKEGSGPPLVLLHGMGNNAKSWIHQMEYFKNHYTVIAWDAPGYGNSSDPNEVFQNFSQFTDCLKQFLDQLNLDKIFLLGHSMGAAVAIDFATRFPNIVDKLVIAAPTRGSAGLTEEENVKKRNQRHHLIDYTSSDEIARTRVPSLLSPSASESVTKYAEEIMSEVRPAGYKSVSNSLFHLNQMDDYSKILMPTLIICGNDDQVTPVSESEIIVQNITNGKLEIIQKAGHLCYMERRDAFNQCLSEFLNTK</sequence>
<evidence type="ECO:0000313" key="2">
    <source>
        <dbReference type="EMBL" id="SDH84020.1"/>
    </source>
</evidence>
<dbReference type="SUPFAM" id="SSF53474">
    <property type="entry name" value="alpha/beta-Hydrolases"/>
    <property type="match status" value="1"/>
</dbReference>
<proteinExistence type="predicted"/>
<dbReference type="PANTHER" id="PTHR43798">
    <property type="entry name" value="MONOACYLGLYCEROL LIPASE"/>
    <property type="match status" value="1"/>
</dbReference>
<dbReference type="AlphaFoldDB" id="A0A1G8FPF9"/>
<evidence type="ECO:0000259" key="1">
    <source>
        <dbReference type="Pfam" id="PF00561"/>
    </source>
</evidence>
<dbReference type="EMBL" id="FNDU01000003">
    <property type="protein sequence ID" value="SDH84020.1"/>
    <property type="molecule type" value="Genomic_DNA"/>
</dbReference>
<dbReference type="InterPro" id="IPR029058">
    <property type="entry name" value="AB_hydrolase_fold"/>
</dbReference>
<dbReference type="OrthoDB" id="9805423at2"/>
<gene>
    <name evidence="2" type="ORF">SAMN05216352_10331</name>
</gene>
<dbReference type="Pfam" id="PF00561">
    <property type="entry name" value="Abhydrolase_1"/>
    <property type="match status" value="1"/>
</dbReference>
<dbReference type="RefSeq" id="WP_091582202.1">
    <property type="nucleotide sequence ID" value="NZ_FNDU01000003.1"/>
</dbReference>
<keyword evidence="3" id="KW-1185">Reference proteome</keyword>
<dbReference type="GO" id="GO:0016020">
    <property type="term" value="C:membrane"/>
    <property type="evidence" value="ECO:0007669"/>
    <property type="project" value="TreeGrafter"/>
</dbReference>
<feature type="domain" description="AB hydrolase-1" evidence="1">
    <location>
        <begin position="20"/>
        <end position="247"/>
    </location>
</feature>
<dbReference type="InterPro" id="IPR000073">
    <property type="entry name" value="AB_hydrolase_1"/>
</dbReference>